<evidence type="ECO:0000256" key="3">
    <source>
        <dbReference type="ARBA" id="ARBA00022737"/>
    </source>
</evidence>
<dbReference type="GO" id="GO:1990414">
    <property type="term" value="P:replication-born double-strand break repair via sister chromatid exchange"/>
    <property type="evidence" value="ECO:0007669"/>
    <property type="project" value="TreeGrafter"/>
</dbReference>
<dbReference type="EMBL" id="JAVRRJ010000004">
    <property type="protein sequence ID" value="KAK5085178.1"/>
    <property type="molecule type" value="Genomic_DNA"/>
</dbReference>
<keyword evidence="10" id="KW-1185">Reference proteome</keyword>
<feature type="compositionally biased region" description="Basic and acidic residues" evidence="7">
    <location>
        <begin position="579"/>
        <end position="591"/>
    </location>
</feature>
<evidence type="ECO:0000256" key="2">
    <source>
        <dbReference type="ARBA" id="ARBA00009252"/>
    </source>
</evidence>
<dbReference type="GO" id="GO:0061775">
    <property type="term" value="F:cohesin loader activity"/>
    <property type="evidence" value="ECO:0007669"/>
    <property type="project" value="InterPro"/>
</dbReference>
<dbReference type="InterPro" id="IPR026003">
    <property type="entry name" value="Cohesin_HEAT"/>
</dbReference>
<dbReference type="PROSITE" id="PS00354">
    <property type="entry name" value="HMGI_Y"/>
    <property type="match status" value="1"/>
</dbReference>
<dbReference type="PANTHER" id="PTHR21704:SF18">
    <property type="entry name" value="NIPPED-B-LIKE PROTEIN"/>
    <property type="match status" value="1"/>
</dbReference>
<feature type="region of interest" description="Disordered" evidence="7">
    <location>
        <begin position="140"/>
        <end position="240"/>
    </location>
</feature>
<sequence length="1761" mass="193483">MAGRPSIQVNVPPAPARQSPDMTNGACGLGQLSPDRALQFTPFAQSVIPLSDRIPFPQPARVLENGRVATSQERAQARLLFQQPNTEATIRNKVVDLLSRPDITPYDFRLPPAAASNRSTSTVSNLGLSPLARSVLNMTKPDYRYPTPDEDNETTLHKSAPRAKMPGPLPTPTEPKLKPDQQPTQDGTPVKKPTPNKVVVQVPAPDSFRREDYVTVTDSPKRRKVSHDGTAPQNTRTQKQLSDEALQSFQDLLNDVFEAQDLVDGSGGDTYNFKSTPFFEDLDNGAESGLTLNSQILARLREDLRKLLNLRRLTDVPADAMRRLHDICEPAIEKCQTLNLRPSSNSEDDQGQWRTRLHQADNGLSSAIVALYIMLGHSQDESWISTEVLRWTSNALVNVLESCLVPIIEARPDSTDTNFWKSASSSVDSVKQVLSTTKRLLELIGTACVDVKGGESSVNAIEFLAAKLIFVQNASNEKNSVLGLQVYENFRKTAMATLSKIYARFPRERQAILDEILSSLDKSPSTSRSARTFKAGENQSIQLISALFMQLVQTTAMELPKQKSKKVKKVHQKKSTPPDSDKDVNDDGHVSEDDEDDTMDENESFVRLDRKVNQLFQPASKSAQGIVQFLVDKASKTTKTGDSPYRNILDLLVEDLIAVVDLPDWPSSEFLLNVLAAIMLDMAKNAKTASAKNMALESLGVMGSAISKLRDKLPAVVTSLKSAGSGVSQQLIRLSETHKQQGGLQHSAFAMSGPFVMVADHFLSMSGKITLHQQSARGWFAAYFAFLVSQTTHNPSVQLDLSDVVDYVLNMLSMSGEFNALNDVSPNSAKAVYLLCVLNLPFCQRLSHIVKALSSSLTSEQAQVKSRSLKSISVILESDSSLLDRDQSVADDVFKCASDDSAMVRDSALSLIARFIISRGGILEKRGMERLLECAGDEKVGVQKRALGHLKDIYLQDQRPALKNRILQVILKRLNDPEDSIVSLAEQILEDILIRPAANLVQSSDQTAAAVVAVDDLAAGLMACVTTGAETFVPLVKKLILMMLRYEKKSFASNRQLAVRLVYALFEKIIATEKTRAPLLVLTALAEADPKLVPPLQLSKLQVYLSDLQKGSDGDLFMFRSAVTIFRLVLPDLSDTHKNLLREIQDRLMQAVQKLGRRLELDAVMQCLTTIDGVLQNTDRLVRFGKSVLEKLAVPEMKVETRIQLLQIAGAFGKHTEVDRFTTAFRGLMPVEKFTSVSALMVKTILPLTAEQLPLNLRLTALESLGAVCQAYPAHLNKAPVKTTLFDILRLSFDSSAYDNQKLIAVVLNIFDELFATRAAAKEQSSKTQDGEEQALKQMGGDVRSQEQDSAINTITPDVTDAVLRISLSASSENILPAARTLASISHQGLIHPKHCLGAFVAFGTSKDQKIATIGHRAQQLLHEQHESHCEREYMSAIFQAFEYQYGVESSPFGAVSNGAAGFKPKLGPCFDIIMTSNSKYIKKFLSGLVSRTTIDSSTAEKSMPSPEHVMYTRFVMQNIAFFDYKRLDELLHVALQLELAYGKSVEIAALVEAAQEQHQDLLVHEHTPGNTELGIVPSVVENKATNPALIVEMKRLGSAAATLALMIETRAHLLRQYGVSRDVRTAMMNTKQAKDTAKSPVKVHGITGERFWTKSNEIVSALESDLGVVQLCKTFVSAMSIDDDVELTTGDGTANRDTPVYDGNVSMPAPSATPGGRKRKLNATPGTTPTKRPRGRPRKSYARRSSSVSTNDDPQADFDG</sequence>
<feature type="compositionally biased region" description="Basic residues" evidence="7">
    <location>
        <begin position="562"/>
        <end position="574"/>
    </location>
</feature>
<evidence type="ECO:0000313" key="10">
    <source>
        <dbReference type="Proteomes" id="UP001309876"/>
    </source>
</evidence>
<keyword evidence="5 6" id="KW-0131">Cell cycle</keyword>
<dbReference type="GO" id="GO:0071169">
    <property type="term" value="P:establishment of protein localization to chromatin"/>
    <property type="evidence" value="ECO:0007669"/>
    <property type="project" value="TreeGrafter"/>
</dbReference>
<dbReference type="SUPFAM" id="SSF48371">
    <property type="entry name" value="ARM repeat"/>
    <property type="match status" value="1"/>
</dbReference>
<evidence type="ECO:0000256" key="4">
    <source>
        <dbReference type="ARBA" id="ARBA00023242"/>
    </source>
</evidence>
<keyword evidence="3 6" id="KW-0677">Repeat</keyword>
<comment type="subcellular location">
    <subcellularLocation>
        <location evidence="1 6">Nucleus</location>
    </subcellularLocation>
</comment>
<dbReference type="InterPro" id="IPR024986">
    <property type="entry name" value="Nipped-B_C"/>
</dbReference>
<dbReference type="Proteomes" id="UP001309876">
    <property type="component" value="Unassembled WGS sequence"/>
</dbReference>
<dbReference type="GO" id="GO:0006355">
    <property type="term" value="P:regulation of DNA-templated transcription"/>
    <property type="evidence" value="ECO:0007669"/>
    <property type="project" value="InterPro"/>
</dbReference>
<dbReference type="PANTHER" id="PTHR21704">
    <property type="entry name" value="NIPPED-B-LIKE PROTEIN DELANGIN SCC2-RELATED"/>
    <property type="match status" value="1"/>
</dbReference>
<reference evidence="9 10" key="1">
    <citation type="submission" date="2023-08" db="EMBL/GenBank/DDBJ databases">
        <title>Black Yeasts Isolated from many extreme environments.</title>
        <authorList>
            <person name="Coleine C."/>
            <person name="Stajich J.E."/>
            <person name="Selbmann L."/>
        </authorList>
    </citation>
    <scope>NUCLEOTIDE SEQUENCE [LARGE SCALE GENOMIC DNA]</scope>
    <source>
        <strain evidence="9 10">CCFEE 5910</strain>
    </source>
</reference>
<feature type="compositionally biased region" description="Polar residues" evidence="7">
    <location>
        <begin position="231"/>
        <end position="240"/>
    </location>
</feature>
<keyword evidence="4 6" id="KW-0539">Nucleus</keyword>
<feature type="region of interest" description="Disordered" evidence="7">
    <location>
        <begin position="1687"/>
        <end position="1761"/>
    </location>
</feature>
<evidence type="ECO:0000313" key="9">
    <source>
        <dbReference type="EMBL" id="KAK5085178.1"/>
    </source>
</evidence>
<evidence type="ECO:0000256" key="6">
    <source>
        <dbReference type="RuleBase" id="RU364107"/>
    </source>
</evidence>
<dbReference type="InterPro" id="IPR011989">
    <property type="entry name" value="ARM-like"/>
</dbReference>
<feature type="compositionally biased region" description="Polar residues" evidence="7">
    <location>
        <begin position="1744"/>
        <end position="1754"/>
    </location>
</feature>
<dbReference type="GO" id="GO:0090694">
    <property type="term" value="C:Scc2-Scc4 cohesin loading complex"/>
    <property type="evidence" value="ECO:0007669"/>
    <property type="project" value="TreeGrafter"/>
</dbReference>
<dbReference type="GO" id="GO:0034087">
    <property type="term" value="P:establishment of mitotic sister chromatid cohesion"/>
    <property type="evidence" value="ECO:0007669"/>
    <property type="project" value="TreeGrafter"/>
</dbReference>
<comment type="caution">
    <text evidence="9">The sequence shown here is derived from an EMBL/GenBank/DDBJ whole genome shotgun (WGS) entry which is preliminary data.</text>
</comment>
<feature type="region of interest" description="Disordered" evidence="7">
    <location>
        <begin position="562"/>
        <end position="601"/>
    </location>
</feature>
<dbReference type="Pfam" id="PF12765">
    <property type="entry name" value="Cohesin_HEAT"/>
    <property type="match status" value="1"/>
</dbReference>
<feature type="region of interest" description="Disordered" evidence="7">
    <location>
        <begin position="1"/>
        <end position="23"/>
    </location>
</feature>
<evidence type="ECO:0000256" key="5">
    <source>
        <dbReference type="ARBA" id="ARBA00023306"/>
    </source>
</evidence>
<evidence type="ECO:0000256" key="1">
    <source>
        <dbReference type="ARBA" id="ARBA00004123"/>
    </source>
</evidence>
<feature type="compositionally biased region" description="Low complexity" evidence="7">
    <location>
        <begin position="190"/>
        <end position="203"/>
    </location>
</feature>
<feature type="domain" description="Sister chromatid cohesion C-terminal" evidence="8">
    <location>
        <begin position="1361"/>
        <end position="1539"/>
    </location>
</feature>
<proteinExistence type="inferred from homology"/>
<organism evidence="9 10">
    <name type="scientific">Lithohypha guttulata</name>
    <dbReference type="NCBI Taxonomy" id="1690604"/>
    <lineage>
        <taxon>Eukaryota</taxon>
        <taxon>Fungi</taxon>
        <taxon>Dikarya</taxon>
        <taxon>Ascomycota</taxon>
        <taxon>Pezizomycotina</taxon>
        <taxon>Eurotiomycetes</taxon>
        <taxon>Chaetothyriomycetidae</taxon>
        <taxon>Chaetothyriales</taxon>
        <taxon>Trichomeriaceae</taxon>
        <taxon>Lithohypha</taxon>
    </lineage>
</organism>
<protein>
    <recommendedName>
        <fullName evidence="6">Sister chromatid cohesion protein</fullName>
    </recommendedName>
</protein>
<feature type="region of interest" description="Disordered" evidence="7">
    <location>
        <begin position="1322"/>
        <end position="1348"/>
    </location>
</feature>
<comment type="similarity">
    <text evidence="2 6">Belongs to the SCC2/Nipped-B family.</text>
</comment>
<dbReference type="InterPro" id="IPR016024">
    <property type="entry name" value="ARM-type_fold"/>
</dbReference>
<dbReference type="CDD" id="cd23958">
    <property type="entry name" value="SCC2"/>
    <property type="match status" value="1"/>
</dbReference>
<dbReference type="InterPro" id="IPR000637">
    <property type="entry name" value="HMGI/Y_DNA-bd_CS"/>
</dbReference>
<accession>A0AAN7SYK3</accession>
<gene>
    <name evidence="9" type="primary">SCC2</name>
    <name evidence="9" type="ORF">LTR05_004457</name>
</gene>
<feature type="compositionally biased region" description="Basic residues" evidence="7">
    <location>
        <begin position="1732"/>
        <end position="1743"/>
    </location>
</feature>
<name>A0AAN7SYK3_9EURO</name>
<evidence type="ECO:0000259" key="8">
    <source>
        <dbReference type="Pfam" id="PF12830"/>
    </source>
</evidence>
<dbReference type="Pfam" id="PF12830">
    <property type="entry name" value="Nipped-B_C"/>
    <property type="match status" value="1"/>
</dbReference>
<dbReference type="GO" id="GO:0140588">
    <property type="term" value="P:chromatin looping"/>
    <property type="evidence" value="ECO:0007669"/>
    <property type="project" value="InterPro"/>
</dbReference>
<dbReference type="Gene3D" id="1.25.10.10">
    <property type="entry name" value="Leucine-rich Repeat Variant"/>
    <property type="match status" value="1"/>
</dbReference>
<dbReference type="InterPro" id="IPR033031">
    <property type="entry name" value="Scc2/Nipped-B"/>
</dbReference>
<evidence type="ECO:0000256" key="7">
    <source>
        <dbReference type="SAM" id="MobiDB-lite"/>
    </source>
</evidence>
<dbReference type="GO" id="GO:0003682">
    <property type="term" value="F:chromatin binding"/>
    <property type="evidence" value="ECO:0007669"/>
    <property type="project" value="TreeGrafter"/>
</dbReference>
<feature type="compositionally biased region" description="Acidic residues" evidence="7">
    <location>
        <begin position="592"/>
        <end position="601"/>
    </location>
</feature>